<feature type="transmembrane region" description="Helical" evidence="2">
    <location>
        <begin position="20"/>
        <end position="41"/>
    </location>
</feature>
<organism evidence="3 4">
    <name type="scientific">Glutinoglossum americanum</name>
    <dbReference type="NCBI Taxonomy" id="1670608"/>
    <lineage>
        <taxon>Eukaryota</taxon>
        <taxon>Fungi</taxon>
        <taxon>Dikarya</taxon>
        <taxon>Ascomycota</taxon>
        <taxon>Pezizomycotina</taxon>
        <taxon>Geoglossomycetes</taxon>
        <taxon>Geoglossales</taxon>
        <taxon>Geoglossaceae</taxon>
        <taxon>Glutinoglossum</taxon>
    </lineage>
</organism>
<evidence type="ECO:0000313" key="3">
    <source>
        <dbReference type="EMBL" id="KAH0538707.1"/>
    </source>
</evidence>
<keyword evidence="2" id="KW-0472">Membrane</keyword>
<proteinExistence type="predicted"/>
<keyword evidence="2" id="KW-1133">Transmembrane helix</keyword>
<evidence type="ECO:0000256" key="1">
    <source>
        <dbReference type="SAM" id="MobiDB-lite"/>
    </source>
</evidence>
<protein>
    <submittedName>
        <fullName evidence="3">Uncharacterized protein</fullName>
    </submittedName>
</protein>
<evidence type="ECO:0000313" key="4">
    <source>
        <dbReference type="Proteomes" id="UP000698800"/>
    </source>
</evidence>
<feature type="compositionally biased region" description="Basic and acidic residues" evidence="1">
    <location>
        <begin position="90"/>
        <end position="103"/>
    </location>
</feature>
<name>A0A9P8I4Q1_9PEZI</name>
<keyword evidence="4" id="KW-1185">Reference proteome</keyword>
<reference evidence="3" key="1">
    <citation type="submission" date="2021-03" db="EMBL/GenBank/DDBJ databases">
        <title>Comparative genomics and phylogenomic investigation of the class Geoglossomycetes provide insights into ecological specialization and systematics.</title>
        <authorList>
            <person name="Melie T."/>
            <person name="Pirro S."/>
            <person name="Miller A.N."/>
            <person name="Quandt A."/>
        </authorList>
    </citation>
    <scope>NUCLEOTIDE SEQUENCE</scope>
    <source>
        <strain evidence="3">GBOQ0MN5Z8</strain>
    </source>
</reference>
<keyword evidence="2" id="KW-0812">Transmembrane</keyword>
<comment type="caution">
    <text evidence="3">The sequence shown here is derived from an EMBL/GenBank/DDBJ whole genome shotgun (WGS) entry which is preliminary data.</text>
</comment>
<dbReference type="EMBL" id="JAGHQL010000099">
    <property type="protein sequence ID" value="KAH0538707.1"/>
    <property type="molecule type" value="Genomic_DNA"/>
</dbReference>
<dbReference type="AlphaFoldDB" id="A0A9P8I4Q1"/>
<evidence type="ECO:0000256" key="2">
    <source>
        <dbReference type="SAM" id="Phobius"/>
    </source>
</evidence>
<feature type="region of interest" description="Disordered" evidence="1">
    <location>
        <begin position="74"/>
        <end position="103"/>
    </location>
</feature>
<dbReference type="Proteomes" id="UP000698800">
    <property type="component" value="Unassembled WGS sequence"/>
</dbReference>
<gene>
    <name evidence="3" type="ORF">FGG08_004724</name>
</gene>
<accession>A0A9P8I4Q1</accession>
<sequence length="112" mass="12527">MARVPPPLPPRSDPPHNSMIFSIFGIIIGALTIVLGFATWLQGRRRWSRGIVECDNGLRWRIITVADPSTELVPIRGNNGNINDSDGDDESHQHSRLDPNEDGHRFYAELEG</sequence>